<organism evidence="1 2">
    <name type="scientific">Oidiodendron maius (strain Zn)</name>
    <dbReference type="NCBI Taxonomy" id="913774"/>
    <lineage>
        <taxon>Eukaryota</taxon>
        <taxon>Fungi</taxon>
        <taxon>Dikarya</taxon>
        <taxon>Ascomycota</taxon>
        <taxon>Pezizomycotina</taxon>
        <taxon>Leotiomycetes</taxon>
        <taxon>Leotiomycetes incertae sedis</taxon>
        <taxon>Myxotrichaceae</taxon>
        <taxon>Oidiodendron</taxon>
    </lineage>
</organism>
<accession>A0A0C3CVG2</accession>
<name>A0A0C3CVG2_OIDMZ</name>
<dbReference type="EMBL" id="KN832874">
    <property type="protein sequence ID" value="KIN02999.1"/>
    <property type="molecule type" value="Genomic_DNA"/>
</dbReference>
<dbReference type="InParanoid" id="A0A0C3CVG2"/>
<proteinExistence type="predicted"/>
<reference evidence="2" key="2">
    <citation type="submission" date="2015-01" db="EMBL/GenBank/DDBJ databases">
        <title>Evolutionary Origins and Diversification of the Mycorrhizal Mutualists.</title>
        <authorList>
            <consortium name="DOE Joint Genome Institute"/>
            <consortium name="Mycorrhizal Genomics Consortium"/>
            <person name="Kohler A."/>
            <person name="Kuo A."/>
            <person name="Nagy L.G."/>
            <person name="Floudas D."/>
            <person name="Copeland A."/>
            <person name="Barry K.W."/>
            <person name="Cichocki N."/>
            <person name="Veneault-Fourrey C."/>
            <person name="LaButti K."/>
            <person name="Lindquist E.A."/>
            <person name="Lipzen A."/>
            <person name="Lundell T."/>
            <person name="Morin E."/>
            <person name="Murat C."/>
            <person name="Riley R."/>
            <person name="Ohm R."/>
            <person name="Sun H."/>
            <person name="Tunlid A."/>
            <person name="Henrissat B."/>
            <person name="Grigoriev I.V."/>
            <person name="Hibbett D.S."/>
            <person name="Martin F."/>
        </authorList>
    </citation>
    <scope>NUCLEOTIDE SEQUENCE [LARGE SCALE GENOMIC DNA]</scope>
    <source>
        <strain evidence="2">Zn</strain>
    </source>
</reference>
<keyword evidence="2" id="KW-1185">Reference proteome</keyword>
<dbReference type="AlphaFoldDB" id="A0A0C3CVG2"/>
<dbReference type="HOGENOM" id="CLU_888763_0_0_1"/>
<evidence type="ECO:0000313" key="1">
    <source>
        <dbReference type="EMBL" id="KIN02999.1"/>
    </source>
</evidence>
<sequence>MAADSTSMILCFQPKTDASAVETTHSNSWLQEEVADSTNGFFGLPLEIRREIYHLALLAQAPEVLEWSTDDPNEINADPICAPRLDRHRERHIQLQTVYWGYEVSSNIYPVSQQWYAEIQDVLYSRFTFVLATEVLVDRPDHMSSALGFLPTQAFQFLRCIRLTLCLRWNHSDPRFERIQLECQRLSANLPALSVVSFEWIHDYSLADLHGPSDGGGVYSSFHSKSIDTIMSCIRPFKRLTEINFLFLHNPFRNLHARGHTIEYLTLQCAKTLQDEIVLDKGGNDKNLTQINVGLYYTPLIPLHTFLLSGPTL</sequence>
<dbReference type="Proteomes" id="UP000054321">
    <property type="component" value="Unassembled WGS sequence"/>
</dbReference>
<protein>
    <submittedName>
        <fullName evidence="1">Uncharacterized protein</fullName>
    </submittedName>
</protein>
<evidence type="ECO:0000313" key="2">
    <source>
        <dbReference type="Proteomes" id="UP000054321"/>
    </source>
</evidence>
<reference evidence="1 2" key="1">
    <citation type="submission" date="2014-04" db="EMBL/GenBank/DDBJ databases">
        <authorList>
            <consortium name="DOE Joint Genome Institute"/>
            <person name="Kuo A."/>
            <person name="Martino E."/>
            <person name="Perotto S."/>
            <person name="Kohler A."/>
            <person name="Nagy L.G."/>
            <person name="Floudas D."/>
            <person name="Copeland A."/>
            <person name="Barry K.W."/>
            <person name="Cichocki N."/>
            <person name="Veneault-Fourrey C."/>
            <person name="LaButti K."/>
            <person name="Lindquist E.A."/>
            <person name="Lipzen A."/>
            <person name="Lundell T."/>
            <person name="Morin E."/>
            <person name="Murat C."/>
            <person name="Sun H."/>
            <person name="Tunlid A."/>
            <person name="Henrissat B."/>
            <person name="Grigoriev I.V."/>
            <person name="Hibbett D.S."/>
            <person name="Martin F."/>
            <person name="Nordberg H.P."/>
            <person name="Cantor M.N."/>
            <person name="Hua S.X."/>
        </authorList>
    </citation>
    <scope>NUCLEOTIDE SEQUENCE [LARGE SCALE GENOMIC DNA]</scope>
    <source>
        <strain evidence="1 2">Zn</strain>
    </source>
</reference>
<gene>
    <name evidence="1" type="ORF">OIDMADRAFT_178750</name>
</gene>